<dbReference type="KEGG" id="mpe:MYPE7090"/>
<proteinExistence type="predicted"/>
<feature type="region of interest" description="Disordered" evidence="1">
    <location>
        <begin position="54"/>
        <end position="73"/>
    </location>
</feature>
<keyword evidence="2" id="KW-0732">Signal</keyword>
<name>Q8EV58_MALP2</name>
<evidence type="ECO:0000256" key="2">
    <source>
        <dbReference type="SAM" id="SignalP"/>
    </source>
</evidence>
<sequence length="122" mass="13125">MKISKKLLLGTATLSVAVSVPVLLTSCSTSADSGTSDQYSSESADVDASVMVSNGTNDRTMSASQNTTQQSRFESARTELQTLQGWDLSNDNDNSQYITKLTEFSTTAMTISTKTTDLELKH</sequence>
<reference evidence="3 4" key="1">
    <citation type="journal article" date="2002" name="Nucleic Acids Res.">
        <title>The complete genomic sequence of Mycoplasma penetrans, an intracellular bacterial pathogen in humans.</title>
        <authorList>
            <person name="Sasaki Y."/>
            <person name="Ishikawa J."/>
            <person name="Yamashita A."/>
            <person name="Oshima K."/>
            <person name="Kenri T."/>
            <person name="Furuya K."/>
            <person name="Yoshino C."/>
            <person name="Horino A."/>
            <person name="Shiba T."/>
            <person name="Sasaki T."/>
            <person name="Hattori M."/>
        </authorList>
    </citation>
    <scope>NUCLEOTIDE SEQUENCE [LARGE SCALE GENOMIC DNA]</scope>
    <source>
        <strain evidence="3 4">HF-2</strain>
    </source>
</reference>
<protein>
    <submittedName>
        <fullName evidence="3">Lipoprotein</fullName>
    </submittedName>
</protein>
<feature type="chain" id="PRO_5004307349" evidence="2">
    <location>
        <begin position="32"/>
        <end position="122"/>
    </location>
</feature>
<dbReference type="AlphaFoldDB" id="Q8EV58"/>
<feature type="signal peptide" evidence="2">
    <location>
        <begin position="1"/>
        <end position="31"/>
    </location>
</feature>
<dbReference type="RefSeq" id="WP_011077532.1">
    <property type="nucleotide sequence ID" value="NC_004432.1"/>
</dbReference>
<evidence type="ECO:0000313" key="3">
    <source>
        <dbReference type="EMBL" id="BAC44502.1"/>
    </source>
</evidence>
<evidence type="ECO:0000313" key="4">
    <source>
        <dbReference type="Proteomes" id="UP000002522"/>
    </source>
</evidence>
<evidence type="ECO:0000256" key="1">
    <source>
        <dbReference type="SAM" id="MobiDB-lite"/>
    </source>
</evidence>
<gene>
    <name evidence="3" type="ordered locus">MYPE7090</name>
</gene>
<dbReference type="PROSITE" id="PS51257">
    <property type="entry name" value="PROKAR_LIPOPROTEIN"/>
    <property type="match status" value="1"/>
</dbReference>
<dbReference type="InParanoid" id="Q8EV58"/>
<dbReference type="EMBL" id="BA000026">
    <property type="protein sequence ID" value="BAC44502.1"/>
    <property type="molecule type" value="Genomic_DNA"/>
</dbReference>
<organism evidence="3 4">
    <name type="scientific">Malacoplasma penetrans (strain HF-2)</name>
    <name type="common">Mycoplasma penetrans</name>
    <dbReference type="NCBI Taxonomy" id="272633"/>
    <lineage>
        <taxon>Bacteria</taxon>
        <taxon>Bacillati</taxon>
        <taxon>Mycoplasmatota</taxon>
        <taxon>Mycoplasmoidales</taxon>
        <taxon>Mycoplasmoidaceae</taxon>
        <taxon>Malacoplasma</taxon>
    </lineage>
</organism>
<keyword evidence="3" id="KW-0449">Lipoprotein</keyword>
<accession>Q8EV58</accession>
<dbReference type="HOGENOM" id="CLU_2024170_0_0_14"/>
<keyword evidence="4" id="KW-1185">Reference proteome</keyword>
<dbReference type="Proteomes" id="UP000002522">
    <property type="component" value="Chromosome"/>
</dbReference>